<evidence type="ECO:0000256" key="3">
    <source>
        <dbReference type="SAM" id="Coils"/>
    </source>
</evidence>
<dbReference type="InterPro" id="IPR011006">
    <property type="entry name" value="CheY-like_superfamily"/>
</dbReference>
<accession>A0A433J5Q2</accession>
<feature type="domain" description="Response regulatory" evidence="4">
    <location>
        <begin position="7"/>
        <end position="124"/>
    </location>
</feature>
<dbReference type="InterPro" id="IPR001932">
    <property type="entry name" value="PPM-type_phosphatase-like_dom"/>
</dbReference>
<proteinExistence type="predicted"/>
<name>A0A433J5Q2_9PROT</name>
<keyword evidence="6" id="KW-1185">Reference proteome</keyword>
<dbReference type="SMART" id="SM00448">
    <property type="entry name" value="REC"/>
    <property type="match status" value="1"/>
</dbReference>
<dbReference type="EMBL" id="RZIJ01000015">
    <property type="protein sequence ID" value="RUQ68058.1"/>
    <property type="molecule type" value="Genomic_DNA"/>
</dbReference>
<keyword evidence="2" id="KW-0597">Phosphoprotein</keyword>
<dbReference type="RefSeq" id="WP_127000464.1">
    <property type="nucleotide sequence ID" value="NZ_JBNPXW010000013.1"/>
</dbReference>
<evidence type="ECO:0000256" key="1">
    <source>
        <dbReference type="ARBA" id="ARBA00022801"/>
    </source>
</evidence>
<feature type="modified residue" description="4-aspartylphosphate" evidence="2">
    <location>
        <position position="57"/>
    </location>
</feature>
<evidence type="ECO:0000256" key="2">
    <source>
        <dbReference type="PROSITE-ProRule" id="PRU00169"/>
    </source>
</evidence>
<keyword evidence="1" id="KW-0378">Hydrolase</keyword>
<dbReference type="SUPFAM" id="SSF52172">
    <property type="entry name" value="CheY-like"/>
    <property type="match status" value="1"/>
</dbReference>
<reference evidence="5 6" key="1">
    <citation type="submission" date="2018-12" db="EMBL/GenBank/DDBJ databases">
        <authorList>
            <person name="Yang Y."/>
        </authorList>
    </citation>
    <scope>NUCLEOTIDE SEQUENCE [LARGE SCALE GENOMIC DNA]</scope>
    <source>
        <strain evidence="5 6">GSF71</strain>
    </source>
</reference>
<gene>
    <name evidence="5" type="ORF">EJ913_18220</name>
</gene>
<dbReference type="AlphaFoldDB" id="A0A433J5Q2"/>
<protein>
    <submittedName>
        <fullName evidence="5">Fused response regulator/phosphatase</fullName>
    </submittedName>
</protein>
<dbReference type="Pfam" id="PF07228">
    <property type="entry name" value="SpoIIE"/>
    <property type="match status" value="1"/>
</dbReference>
<comment type="caution">
    <text evidence="5">The sequence shown here is derived from an EMBL/GenBank/DDBJ whole genome shotgun (WGS) entry which is preliminary data.</text>
</comment>
<evidence type="ECO:0000259" key="4">
    <source>
        <dbReference type="PROSITE" id="PS50110"/>
    </source>
</evidence>
<sequence length="406" mass="44705">MPSNRLRVLCVDDSPCMREMLVTSLVRLGYEVVPVADGYEALAALRSDPSISLVISDWMMPGITGVELCQRIRDLPRPNHIHVMLLTARQGQENFLEAMAAGADDFLNKPVDMPTLSARLRVAERILTLQQRMQRNNSLLAQANQKLRTAYRRLHEDMEAAARTQRSLLPKPSLALGAARFSAALTPSTSISGDIYNYQTLPDGSVGFYVLDVAGHGARAALMSVMLCRLLNAETFVSKEDGVTPRAPDAIVADLNRQFQSDDSVADYFTMICGVLSRDGRTMRLCQAGHPHPVILPVRGRPHTVGTGGFPVGLFEHVDYETIEIALEPGDRVFLYSDGVTECTSADGALYGEERLLQVLELTRVAPLDRMVATLQAELRGWHQRDSFDDDISIVACEITNPTPIS</sequence>
<dbReference type="GO" id="GO:0016791">
    <property type="term" value="F:phosphatase activity"/>
    <property type="evidence" value="ECO:0007669"/>
    <property type="project" value="TreeGrafter"/>
</dbReference>
<dbReference type="Pfam" id="PF00072">
    <property type="entry name" value="Response_reg"/>
    <property type="match status" value="1"/>
</dbReference>
<dbReference type="InterPro" id="IPR001789">
    <property type="entry name" value="Sig_transdc_resp-reg_receiver"/>
</dbReference>
<evidence type="ECO:0000313" key="5">
    <source>
        <dbReference type="EMBL" id="RUQ68058.1"/>
    </source>
</evidence>
<keyword evidence="3" id="KW-0175">Coiled coil</keyword>
<dbReference type="Gene3D" id="3.40.50.2300">
    <property type="match status" value="1"/>
</dbReference>
<dbReference type="Gene3D" id="3.60.40.10">
    <property type="entry name" value="PPM-type phosphatase domain"/>
    <property type="match status" value="1"/>
</dbReference>
<dbReference type="PROSITE" id="PS50110">
    <property type="entry name" value="RESPONSE_REGULATORY"/>
    <property type="match status" value="1"/>
</dbReference>
<evidence type="ECO:0000313" key="6">
    <source>
        <dbReference type="Proteomes" id="UP000280346"/>
    </source>
</evidence>
<dbReference type="SMART" id="SM00331">
    <property type="entry name" value="PP2C_SIG"/>
    <property type="match status" value="1"/>
</dbReference>
<dbReference type="Proteomes" id="UP000280346">
    <property type="component" value="Unassembled WGS sequence"/>
</dbReference>
<dbReference type="GO" id="GO:0000160">
    <property type="term" value="P:phosphorelay signal transduction system"/>
    <property type="evidence" value="ECO:0007669"/>
    <property type="project" value="InterPro"/>
</dbReference>
<dbReference type="SUPFAM" id="SSF81606">
    <property type="entry name" value="PP2C-like"/>
    <property type="match status" value="1"/>
</dbReference>
<dbReference type="InterPro" id="IPR036457">
    <property type="entry name" value="PPM-type-like_dom_sf"/>
</dbReference>
<dbReference type="PANTHER" id="PTHR43156:SF2">
    <property type="entry name" value="STAGE II SPORULATION PROTEIN E"/>
    <property type="match status" value="1"/>
</dbReference>
<feature type="coiled-coil region" evidence="3">
    <location>
        <begin position="126"/>
        <end position="164"/>
    </location>
</feature>
<organism evidence="5 6">
    <name type="scientific">Azospirillum doebereinerae</name>
    <dbReference type="NCBI Taxonomy" id="92933"/>
    <lineage>
        <taxon>Bacteria</taxon>
        <taxon>Pseudomonadati</taxon>
        <taxon>Pseudomonadota</taxon>
        <taxon>Alphaproteobacteria</taxon>
        <taxon>Rhodospirillales</taxon>
        <taxon>Azospirillaceae</taxon>
        <taxon>Azospirillum</taxon>
    </lineage>
</organism>
<dbReference type="OrthoDB" id="9811749at2"/>
<dbReference type="PANTHER" id="PTHR43156">
    <property type="entry name" value="STAGE II SPORULATION PROTEIN E-RELATED"/>
    <property type="match status" value="1"/>
</dbReference>
<dbReference type="InterPro" id="IPR052016">
    <property type="entry name" value="Bact_Sigma-Reg"/>
</dbReference>